<keyword evidence="2" id="KW-0645">Protease</keyword>
<dbReference type="PANTHER" id="PTHR33490:SF12">
    <property type="entry name" value="BLL5557 PROTEIN"/>
    <property type="match status" value="1"/>
</dbReference>
<dbReference type="GO" id="GO:0008233">
    <property type="term" value="F:peptidase activity"/>
    <property type="evidence" value="ECO:0007669"/>
    <property type="project" value="UniProtKB-KW"/>
</dbReference>
<dbReference type="GO" id="GO:0006508">
    <property type="term" value="P:proteolysis"/>
    <property type="evidence" value="ECO:0007669"/>
    <property type="project" value="UniProtKB-KW"/>
</dbReference>
<feature type="domain" description="Transglutaminase-like" evidence="1">
    <location>
        <begin position="159"/>
        <end position="219"/>
    </location>
</feature>
<proteinExistence type="predicted"/>
<keyword evidence="3" id="KW-1185">Reference proteome</keyword>
<dbReference type="InterPro" id="IPR038765">
    <property type="entry name" value="Papain-like_cys_pep_sf"/>
</dbReference>
<reference evidence="3" key="1">
    <citation type="submission" date="2018-02" db="EMBL/GenBank/DDBJ databases">
        <title>Genome sequencing of Solimonas sp. HR-BB.</title>
        <authorList>
            <person name="Lee Y."/>
            <person name="Jeon C.O."/>
        </authorList>
    </citation>
    <scope>NUCLEOTIDE SEQUENCE [LARGE SCALE GENOMIC DNA]</scope>
    <source>
        <strain evidence="3">HR-U</strain>
    </source>
</reference>
<dbReference type="SUPFAM" id="SSF54001">
    <property type="entry name" value="Cysteine proteinases"/>
    <property type="match status" value="1"/>
</dbReference>
<dbReference type="PANTHER" id="PTHR33490">
    <property type="entry name" value="BLR5614 PROTEIN-RELATED"/>
    <property type="match status" value="1"/>
</dbReference>
<dbReference type="Pfam" id="PF01841">
    <property type="entry name" value="Transglut_core"/>
    <property type="match status" value="1"/>
</dbReference>
<dbReference type="SMART" id="SM00460">
    <property type="entry name" value="TGc"/>
    <property type="match status" value="1"/>
</dbReference>
<accession>A0A2S7IIM9</accession>
<dbReference type="RefSeq" id="WP_104714787.1">
    <property type="nucleotide sequence ID" value="NZ_PTRA01000003.1"/>
</dbReference>
<keyword evidence="2" id="KW-0378">Hydrolase</keyword>
<dbReference type="Proteomes" id="UP000239590">
    <property type="component" value="Unassembled WGS sequence"/>
</dbReference>
<evidence type="ECO:0000313" key="2">
    <source>
        <dbReference type="EMBL" id="PQA56250.1"/>
    </source>
</evidence>
<comment type="caution">
    <text evidence="2">The sequence shown here is derived from an EMBL/GenBank/DDBJ whole genome shotgun (WGS) entry which is preliminary data.</text>
</comment>
<dbReference type="AlphaFoldDB" id="A0A2S7IIM9"/>
<sequence length="269" mass="29992">MLIQASCQIELEALAHVPAVFMLRPRSGASQFIVKEEYIVDPLVQITEYTDSYGNLCQRLMIPPGPFRLESRVTADCADQIDVHTEADWVPVSNVPDEVMQFLLQSRYCEADKLGGLAAEIIQGYPLGYAQVEAIRQWIYNNIRYEYGVTNSSTSAMDITLNRVGVCRDFAHLGIALCRSCNIPARMVVGYLYQLDPMDLHAWFEAYVGDRWYTFDPTQSQPRGNRIAVAYGRDAADVAFASYFGGVNFKSLQVAVEAAQPVLPTPSNG</sequence>
<dbReference type="EMBL" id="PTRA01000003">
    <property type="protein sequence ID" value="PQA56250.1"/>
    <property type="molecule type" value="Genomic_DNA"/>
</dbReference>
<name>A0A2S7IIM9_9BACT</name>
<evidence type="ECO:0000313" key="3">
    <source>
        <dbReference type="Proteomes" id="UP000239590"/>
    </source>
</evidence>
<dbReference type="InterPro" id="IPR002931">
    <property type="entry name" value="Transglutaminase-like"/>
</dbReference>
<evidence type="ECO:0000259" key="1">
    <source>
        <dbReference type="SMART" id="SM00460"/>
    </source>
</evidence>
<dbReference type="OrthoDB" id="9804872at2"/>
<protein>
    <submittedName>
        <fullName evidence="2">Cysteine protease</fullName>
    </submittedName>
</protein>
<dbReference type="Gene3D" id="3.10.620.30">
    <property type="match status" value="1"/>
</dbReference>
<gene>
    <name evidence="2" type="ORF">C5O19_18055</name>
</gene>
<organism evidence="2 3">
    <name type="scientific">Siphonobacter curvatus</name>
    <dbReference type="NCBI Taxonomy" id="2094562"/>
    <lineage>
        <taxon>Bacteria</taxon>
        <taxon>Pseudomonadati</taxon>
        <taxon>Bacteroidota</taxon>
        <taxon>Cytophagia</taxon>
        <taxon>Cytophagales</taxon>
        <taxon>Cytophagaceae</taxon>
        <taxon>Siphonobacter</taxon>
    </lineage>
</organism>
<dbReference type="Gene3D" id="2.60.40.2250">
    <property type="match status" value="1"/>
</dbReference>